<dbReference type="InterPro" id="IPR011006">
    <property type="entry name" value="CheY-like_superfamily"/>
</dbReference>
<dbReference type="GO" id="GO:0003700">
    <property type="term" value="F:DNA-binding transcription factor activity"/>
    <property type="evidence" value="ECO:0007669"/>
    <property type="project" value="InterPro"/>
</dbReference>
<comment type="catalytic activity">
    <reaction evidence="1">
        <text>ATP + protein L-histidine = ADP + protein N-phospho-L-histidine.</text>
        <dbReference type="EC" id="2.7.13.3"/>
    </reaction>
</comment>
<dbReference type="Gene3D" id="1.10.10.60">
    <property type="entry name" value="Homeodomain-like"/>
    <property type="match status" value="2"/>
</dbReference>
<sequence>MMKSLLTSLVLIFSSFLYSQNYYVKQLGIEQGLSNNSVVNITQDKDGFLWFATEEGLNKFDGNRFINYYKHTNHISGNELNSIYADPTEPIIWIATQRAGMNAYNYEKDELTVFTHDDSNPNSLITNDVTHISPASDGNLWLSTYHRGIEYFNKNTGEFTHYNTTTLPNLPSNNVWTVVEDGNGKIYIGHVEHGMSIVSLKTKRVKNFKYNPDNKNGIPGNHVHCIYKDSTDNIWIGTERGAALFDTQTEQFFSINQIANIPSTSTVFDIRQMDNKKIWMATELNGIFIVDIKQQLFLPQNQFNLEHLTVGSNNYSLSNPTARCLFQDSFKNIWIGTYGGGINFIGHTPPFFKSHSYSPIKDYKNSLSNRVVLSLCTDKDNKLWIGTDGGGINVFEKDNRTVIYNEENGKLSHNSIISEYCDSQNNIWIGTFMGGVDIYDHNKKNFSHASLKEISSCDARCFYEDNKNNMWIGTSSGIFIVNTQTYENIMHYTTENSSLPENTIRSLIQDTKGRIWIGTFGQGLSILTNEMKSICHFNEYNGFCSNSINYIFRDSESRIWIATGDGLVCFPANKIHEYKVYNRQDGIYNSYIRAITEDGEGNIWFSTNAGISCYITATGQFINYNYFDKTPIGNFSSAAVTKDENGIIYFGSINGARYFDPVTVLSNREVSPVIITEMKIFEEQSAHKDNNTINFYGQNNETIQLTYKQNTFNLAYSVLDYSQANWIDYAYRLKGFDDSWYTVNENTVMFHNIPPGEYEFQVKTRIHNQKWSGEINILPIHITPPIWLSWWAKVLYFILAGYIIFYLLNLYKKKVDMQSFYELEKKNHEQEQELNNERLRFYTNITHELRTPLTLILGPLEDFQEDKELLPHQRKKISIIHNSAIRLLNLINQILEFRKTETQNKKLCVSKDNLAALVTEVSLRYKELNLNKEVEFNITIKPEPLSLYFDREIVTMILDNLISNAAKYTEKGYINISLYTTRKNDTDYVEIKVSDTGQGISADELPHIFERYYQARSDRQASGTGIGLALVKNLAKLHQGEIYAESVPGEGSSFYFSLIMHNIYPNALHTDSGEKAPKGNTEIESAEVVPTDDISCEKPILLVVEDNSDICEYISESFSDSFDVVTASEGEAGCRAAIAHIPDIIVTDIMMAGMNGITFCKIIKEDVRTSHIPVIMLTAKDSLQNKEEGYQAGADSYLTKPFSASLLRSRIYNLLESRRKLANQFNSNLNINSDKCIMLHESLNRLDDEFIQKITQIIEDNLQSEKIDVAYLSDKLCMSKSTLYRKVKALTGISTNEYVRKIKMKNAEKLILEGRYTISEIAFKVGVNSPVYFRQCFKEEFGISPSEYLKGLKGEETV</sequence>
<dbReference type="SUPFAM" id="SSF47384">
    <property type="entry name" value="Homodimeric domain of signal transducing histidine kinase"/>
    <property type="match status" value="1"/>
</dbReference>
<keyword evidence="10" id="KW-0472">Membrane</keyword>
<evidence type="ECO:0000259" key="11">
    <source>
        <dbReference type="PROSITE" id="PS01124"/>
    </source>
</evidence>
<keyword evidence="10" id="KW-0812">Transmembrane</keyword>
<dbReference type="Gene3D" id="2.130.10.10">
    <property type="entry name" value="YVTN repeat-like/Quinoprotein amine dehydrogenase"/>
    <property type="match status" value="2"/>
</dbReference>
<dbReference type="PROSITE" id="PS50110">
    <property type="entry name" value="RESPONSE_REGULATORY"/>
    <property type="match status" value="1"/>
</dbReference>
<dbReference type="InterPro" id="IPR001789">
    <property type="entry name" value="Sig_transdc_resp-reg_receiver"/>
</dbReference>
<dbReference type="Pfam" id="PF00072">
    <property type="entry name" value="Response_reg"/>
    <property type="match status" value="1"/>
</dbReference>
<dbReference type="InterPro" id="IPR036097">
    <property type="entry name" value="HisK_dim/P_sf"/>
</dbReference>
<evidence type="ECO:0000256" key="2">
    <source>
        <dbReference type="ARBA" id="ARBA00012438"/>
    </source>
</evidence>
<keyword evidence="4" id="KW-0808">Transferase</keyword>
<dbReference type="SMART" id="SM00448">
    <property type="entry name" value="REC"/>
    <property type="match status" value="1"/>
</dbReference>
<dbReference type="Pfam" id="PF00512">
    <property type="entry name" value="HisKA"/>
    <property type="match status" value="1"/>
</dbReference>
<keyword evidence="10" id="KW-1133">Transmembrane helix</keyword>
<dbReference type="RefSeq" id="WP_130059829.1">
    <property type="nucleotide sequence ID" value="NZ_JADNPJ010000029.1"/>
</dbReference>
<dbReference type="Gene3D" id="1.10.287.130">
    <property type="match status" value="1"/>
</dbReference>
<protein>
    <recommendedName>
        <fullName evidence="2">histidine kinase</fullName>
        <ecNumber evidence="2">2.7.13.3</ecNumber>
    </recommendedName>
</protein>
<evidence type="ECO:0000256" key="4">
    <source>
        <dbReference type="ARBA" id="ARBA00022679"/>
    </source>
</evidence>
<dbReference type="InterPro" id="IPR018060">
    <property type="entry name" value="HTH_AraC"/>
</dbReference>
<keyword evidence="8" id="KW-0804">Transcription</keyword>
<dbReference type="InterPro" id="IPR013783">
    <property type="entry name" value="Ig-like_fold"/>
</dbReference>
<evidence type="ECO:0000256" key="6">
    <source>
        <dbReference type="ARBA" id="ARBA00023015"/>
    </source>
</evidence>
<dbReference type="FunFam" id="3.30.565.10:FF:000006">
    <property type="entry name" value="Sensor histidine kinase WalK"/>
    <property type="match status" value="1"/>
</dbReference>
<dbReference type="CDD" id="cd00082">
    <property type="entry name" value="HisKA"/>
    <property type="match status" value="1"/>
</dbReference>
<keyword evidence="5" id="KW-0418">Kinase</keyword>
<feature type="domain" description="Histidine kinase" evidence="12">
    <location>
        <begin position="844"/>
        <end position="1062"/>
    </location>
</feature>
<evidence type="ECO:0000256" key="9">
    <source>
        <dbReference type="PROSITE-ProRule" id="PRU00169"/>
    </source>
</evidence>
<dbReference type="InterPro" id="IPR009057">
    <property type="entry name" value="Homeodomain-like_sf"/>
</dbReference>
<dbReference type="Pfam" id="PF02518">
    <property type="entry name" value="HATPase_c"/>
    <property type="match status" value="1"/>
</dbReference>
<dbReference type="InterPro" id="IPR011110">
    <property type="entry name" value="Reg_prop"/>
</dbReference>
<dbReference type="InterPro" id="IPR036890">
    <property type="entry name" value="HATPase_C_sf"/>
</dbReference>
<dbReference type="SMART" id="SM00388">
    <property type="entry name" value="HisKA"/>
    <property type="match status" value="1"/>
</dbReference>
<keyword evidence="7" id="KW-0238">DNA-binding</keyword>
<evidence type="ECO:0000256" key="8">
    <source>
        <dbReference type="ARBA" id="ARBA00023163"/>
    </source>
</evidence>
<dbReference type="Pfam" id="PF12833">
    <property type="entry name" value="HTH_18"/>
    <property type="match status" value="1"/>
</dbReference>
<feature type="domain" description="HTH araC/xylS-type" evidence="11">
    <location>
        <begin position="1252"/>
        <end position="1351"/>
    </location>
</feature>
<dbReference type="InterPro" id="IPR003661">
    <property type="entry name" value="HisK_dim/P_dom"/>
</dbReference>
<accession>A0A7J4XDC8</accession>
<dbReference type="PRINTS" id="PR00344">
    <property type="entry name" value="BCTRLSENSOR"/>
</dbReference>
<dbReference type="SMART" id="SM00342">
    <property type="entry name" value="HTH_ARAC"/>
    <property type="match status" value="1"/>
</dbReference>
<dbReference type="InterPro" id="IPR003594">
    <property type="entry name" value="HATPase_dom"/>
</dbReference>
<dbReference type="SUPFAM" id="SSF63829">
    <property type="entry name" value="Calcium-dependent phosphotriesterase"/>
    <property type="match status" value="3"/>
</dbReference>
<dbReference type="InterPro" id="IPR011123">
    <property type="entry name" value="Y_Y_Y"/>
</dbReference>
<evidence type="ECO:0000256" key="5">
    <source>
        <dbReference type="ARBA" id="ARBA00022777"/>
    </source>
</evidence>
<evidence type="ECO:0000256" key="7">
    <source>
        <dbReference type="ARBA" id="ARBA00023125"/>
    </source>
</evidence>
<dbReference type="PROSITE" id="PS00041">
    <property type="entry name" value="HTH_ARAC_FAMILY_1"/>
    <property type="match status" value="1"/>
</dbReference>
<dbReference type="PROSITE" id="PS50109">
    <property type="entry name" value="HIS_KIN"/>
    <property type="match status" value="1"/>
</dbReference>
<dbReference type="EC" id="2.7.13.3" evidence="2"/>
<gene>
    <name evidence="14" type="ORF">F3F73_20685</name>
</gene>
<dbReference type="Pfam" id="PF07494">
    <property type="entry name" value="Reg_prop"/>
    <property type="match status" value="10"/>
</dbReference>
<evidence type="ECO:0000313" key="15">
    <source>
        <dbReference type="Proteomes" id="UP000422221"/>
    </source>
</evidence>
<dbReference type="InterPro" id="IPR015943">
    <property type="entry name" value="WD40/YVTN_repeat-like_dom_sf"/>
</dbReference>
<evidence type="ECO:0000259" key="13">
    <source>
        <dbReference type="PROSITE" id="PS50110"/>
    </source>
</evidence>
<dbReference type="GO" id="GO:0043565">
    <property type="term" value="F:sequence-specific DNA binding"/>
    <property type="evidence" value="ECO:0007669"/>
    <property type="project" value="InterPro"/>
</dbReference>
<dbReference type="InterPro" id="IPR005467">
    <property type="entry name" value="His_kinase_dom"/>
</dbReference>
<organism evidence="14 15">
    <name type="scientific">Bacteroides salyersiae</name>
    <dbReference type="NCBI Taxonomy" id="291644"/>
    <lineage>
        <taxon>Bacteria</taxon>
        <taxon>Pseudomonadati</taxon>
        <taxon>Bacteroidota</taxon>
        <taxon>Bacteroidia</taxon>
        <taxon>Bacteroidales</taxon>
        <taxon>Bacteroidaceae</taxon>
        <taxon>Bacteroides</taxon>
    </lineage>
</organism>
<dbReference type="FunFam" id="1.10.287.130:FF:000034">
    <property type="entry name" value="Two-component system sensor histidine kinase/response regulator"/>
    <property type="match status" value="1"/>
</dbReference>
<dbReference type="InterPro" id="IPR004358">
    <property type="entry name" value="Sig_transdc_His_kin-like_C"/>
</dbReference>
<dbReference type="PANTHER" id="PTHR43547:SF2">
    <property type="entry name" value="HYBRID SIGNAL TRANSDUCTION HISTIDINE KINASE C"/>
    <property type="match status" value="1"/>
</dbReference>
<dbReference type="SMART" id="SM00387">
    <property type="entry name" value="HATPase_c"/>
    <property type="match status" value="1"/>
</dbReference>
<evidence type="ECO:0000256" key="3">
    <source>
        <dbReference type="ARBA" id="ARBA00022553"/>
    </source>
</evidence>
<comment type="caution">
    <text evidence="14">The sequence shown here is derived from an EMBL/GenBank/DDBJ whole genome shotgun (WGS) entry which is preliminary data.</text>
</comment>
<keyword evidence="3 9" id="KW-0597">Phosphoprotein</keyword>
<evidence type="ECO:0000256" key="10">
    <source>
        <dbReference type="SAM" id="Phobius"/>
    </source>
</evidence>
<evidence type="ECO:0000313" key="14">
    <source>
        <dbReference type="EMBL" id="KAA3758363.1"/>
    </source>
</evidence>
<dbReference type="PROSITE" id="PS01124">
    <property type="entry name" value="HTH_ARAC_FAMILY_2"/>
    <property type="match status" value="1"/>
</dbReference>
<dbReference type="Proteomes" id="UP000422221">
    <property type="component" value="Unassembled WGS sequence"/>
</dbReference>
<name>A0A7J4XDC8_9BACE</name>
<proteinExistence type="predicted"/>
<dbReference type="SUPFAM" id="SSF52172">
    <property type="entry name" value="CheY-like"/>
    <property type="match status" value="1"/>
</dbReference>
<reference evidence="14 15" key="1">
    <citation type="journal article" date="2019" name="Nat. Med.">
        <title>A library of human gut bacterial isolates paired with longitudinal multiomics data enables mechanistic microbiome research.</title>
        <authorList>
            <person name="Poyet M."/>
            <person name="Groussin M."/>
            <person name="Gibbons S.M."/>
            <person name="Avila-Pacheco J."/>
            <person name="Jiang X."/>
            <person name="Kearney S.M."/>
            <person name="Perrotta A.R."/>
            <person name="Berdy B."/>
            <person name="Zhao S."/>
            <person name="Lieberman T.D."/>
            <person name="Swanson P.K."/>
            <person name="Smith M."/>
            <person name="Roesemann S."/>
            <person name="Alexander J.E."/>
            <person name="Rich S.A."/>
            <person name="Livny J."/>
            <person name="Vlamakis H."/>
            <person name="Clish C."/>
            <person name="Bullock K."/>
            <person name="Deik A."/>
            <person name="Scott J."/>
            <person name="Pierce K.A."/>
            <person name="Xavier R.J."/>
            <person name="Alm E.J."/>
        </authorList>
    </citation>
    <scope>NUCLEOTIDE SEQUENCE [LARGE SCALE GENOMIC DNA]</scope>
    <source>
        <strain evidence="14 15">BIOML-A10</strain>
    </source>
</reference>
<dbReference type="SUPFAM" id="SSF46689">
    <property type="entry name" value="Homeodomain-like"/>
    <property type="match status" value="1"/>
</dbReference>
<feature type="modified residue" description="4-aspartylphosphate" evidence="9">
    <location>
        <position position="1148"/>
    </location>
</feature>
<dbReference type="Gene3D" id="3.40.50.2300">
    <property type="match status" value="1"/>
</dbReference>
<dbReference type="FunFam" id="2.60.40.10:FF:000791">
    <property type="entry name" value="Two-component system sensor histidine kinase/response regulator"/>
    <property type="match status" value="1"/>
</dbReference>
<dbReference type="CDD" id="cd17574">
    <property type="entry name" value="REC_OmpR"/>
    <property type="match status" value="1"/>
</dbReference>
<dbReference type="SUPFAM" id="SSF55874">
    <property type="entry name" value="ATPase domain of HSP90 chaperone/DNA topoisomerase II/histidine kinase"/>
    <property type="match status" value="1"/>
</dbReference>
<evidence type="ECO:0000259" key="12">
    <source>
        <dbReference type="PROSITE" id="PS50109"/>
    </source>
</evidence>
<dbReference type="Gene3D" id="3.30.565.10">
    <property type="entry name" value="Histidine kinase-like ATPase, C-terminal domain"/>
    <property type="match status" value="1"/>
</dbReference>
<dbReference type="Pfam" id="PF07495">
    <property type="entry name" value="Y_Y_Y"/>
    <property type="match status" value="1"/>
</dbReference>
<feature type="transmembrane region" description="Helical" evidence="10">
    <location>
        <begin position="787"/>
        <end position="808"/>
    </location>
</feature>
<keyword evidence="6" id="KW-0805">Transcription regulation</keyword>
<evidence type="ECO:0000256" key="1">
    <source>
        <dbReference type="ARBA" id="ARBA00000085"/>
    </source>
</evidence>
<dbReference type="Gene3D" id="2.60.40.10">
    <property type="entry name" value="Immunoglobulins"/>
    <property type="match status" value="1"/>
</dbReference>
<dbReference type="PANTHER" id="PTHR43547">
    <property type="entry name" value="TWO-COMPONENT HISTIDINE KINASE"/>
    <property type="match status" value="1"/>
</dbReference>
<feature type="domain" description="Response regulatory" evidence="13">
    <location>
        <begin position="1100"/>
        <end position="1215"/>
    </location>
</feature>
<dbReference type="InterPro" id="IPR018062">
    <property type="entry name" value="HTH_AraC-typ_CS"/>
</dbReference>
<dbReference type="EMBL" id="VWMK01000027">
    <property type="protein sequence ID" value="KAA3758363.1"/>
    <property type="molecule type" value="Genomic_DNA"/>
</dbReference>
<dbReference type="GO" id="GO:0000155">
    <property type="term" value="F:phosphorelay sensor kinase activity"/>
    <property type="evidence" value="ECO:0007669"/>
    <property type="project" value="InterPro"/>
</dbReference>